<evidence type="ECO:0000256" key="6">
    <source>
        <dbReference type="SAM" id="SignalP"/>
    </source>
</evidence>
<feature type="chain" id="PRO_5028869711" evidence="6">
    <location>
        <begin position="28"/>
        <end position="606"/>
    </location>
</feature>
<dbReference type="InterPro" id="IPR016166">
    <property type="entry name" value="FAD-bd_PCMH"/>
</dbReference>
<dbReference type="InterPro" id="IPR012951">
    <property type="entry name" value="BBE"/>
</dbReference>
<dbReference type="Pfam" id="PF01565">
    <property type="entry name" value="FAD_binding_4"/>
    <property type="match status" value="1"/>
</dbReference>
<dbReference type="InterPro" id="IPR036318">
    <property type="entry name" value="FAD-bd_PCMH-like_sf"/>
</dbReference>
<gene>
    <name evidence="8" type="ORF">H8F01_13030</name>
</gene>
<organism evidence="8 9">
    <name type="scientific">Dyella telluris</name>
    <dbReference type="NCBI Taxonomy" id="2763498"/>
    <lineage>
        <taxon>Bacteria</taxon>
        <taxon>Pseudomonadati</taxon>
        <taxon>Pseudomonadota</taxon>
        <taxon>Gammaproteobacteria</taxon>
        <taxon>Lysobacterales</taxon>
        <taxon>Rhodanobacteraceae</taxon>
        <taxon>Dyella</taxon>
    </lineage>
</organism>
<keyword evidence="9" id="KW-1185">Reference proteome</keyword>
<evidence type="ECO:0000256" key="4">
    <source>
        <dbReference type="ARBA" id="ARBA00022827"/>
    </source>
</evidence>
<evidence type="ECO:0000256" key="3">
    <source>
        <dbReference type="ARBA" id="ARBA00022630"/>
    </source>
</evidence>
<dbReference type="KEGG" id="dtl:H8F01_13030"/>
<evidence type="ECO:0000259" key="7">
    <source>
        <dbReference type="PROSITE" id="PS51387"/>
    </source>
</evidence>
<protein>
    <submittedName>
        <fullName evidence="8">FAD-binding oxidoreductase</fullName>
    </submittedName>
</protein>
<dbReference type="PANTHER" id="PTHR42973">
    <property type="entry name" value="BINDING OXIDOREDUCTASE, PUTATIVE (AFU_ORTHOLOGUE AFUA_1G17690)-RELATED"/>
    <property type="match status" value="1"/>
</dbReference>
<evidence type="ECO:0000256" key="1">
    <source>
        <dbReference type="ARBA" id="ARBA00001974"/>
    </source>
</evidence>
<feature type="signal peptide" evidence="6">
    <location>
        <begin position="1"/>
        <end position="27"/>
    </location>
</feature>
<evidence type="ECO:0000313" key="8">
    <source>
        <dbReference type="EMBL" id="QNK00052.1"/>
    </source>
</evidence>
<dbReference type="InterPro" id="IPR006094">
    <property type="entry name" value="Oxid_FAD_bind_N"/>
</dbReference>
<comment type="cofactor">
    <cofactor evidence="1">
        <name>FAD</name>
        <dbReference type="ChEBI" id="CHEBI:57692"/>
    </cofactor>
</comment>
<keyword evidence="3" id="KW-0285">Flavoprotein</keyword>
<dbReference type="PROSITE" id="PS51387">
    <property type="entry name" value="FAD_PCMH"/>
    <property type="match status" value="1"/>
</dbReference>
<evidence type="ECO:0000313" key="9">
    <source>
        <dbReference type="Proteomes" id="UP000515873"/>
    </source>
</evidence>
<dbReference type="Gene3D" id="3.30.465.10">
    <property type="match status" value="2"/>
</dbReference>
<dbReference type="Pfam" id="PF08031">
    <property type="entry name" value="BBE"/>
    <property type="match status" value="1"/>
</dbReference>
<evidence type="ECO:0000256" key="5">
    <source>
        <dbReference type="ARBA" id="ARBA00023002"/>
    </source>
</evidence>
<feature type="domain" description="FAD-binding PCMH-type" evidence="7">
    <location>
        <begin position="109"/>
        <end position="294"/>
    </location>
</feature>
<dbReference type="InterPro" id="IPR050416">
    <property type="entry name" value="FAD-linked_Oxidoreductase"/>
</dbReference>
<proteinExistence type="inferred from homology"/>
<sequence>MHRRDLLKAAIALPLLPLALSPVTVSARTAAKGFTGPFTRVRPGDPGWPSQAQWDQLGQSVGGRLQQLHSPFETVGNAASEEALKQIRNPYYLGDTPSLTQTSGWVDAWTSRPSAYAVAAENTGDVVAAVNFARKHRLRLVVKGGGHSYQGTSDAPDSLLVWTRHMNRVSLHEAFVPQGCEGKQAPRTAVTVEAGAMWVDAYTAVTTEGGRYVQGGGCMTVGVAGLVQSGGFGSFSKRFGSASGNLLEAEVVTADGKVHVVNACHEPELFWAIKGGGGGSIGVVTKLTLLTHDLPDTFGAVFGAIQADSEASYRELIAQAMRFYRNALFNPHWGEQMKFHQNMLHLSMVFQGLSQQEAEQVWAPFFAWVKARSAYQFKEEPRVIALPARRFWDADFFRQHAPQLIVADSRPDAPRNHVLWAGDEGQVGQFIHGYRSGWLPQSLLDEHRIDALAGAMFQATRQWGFSLHFNKGLAGAPEDAIARSRDTAMNPGAMDAFALAITGSESDPAFPGMPGASPDLAKARQDRTRIDQCMDALLVVAPGAGSYVSESNYFEPNWQASFWGSNYPRLAAAKRRYDPDGLFFVHHGVGSEDWSDDGFTRLRQPA</sequence>
<name>A0A7G8PZU4_9GAMM</name>
<keyword evidence="4" id="KW-0274">FAD</keyword>
<keyword evidence="5" id="KW-0560">Oxidoreductase</keyword>
<accession>A0A7G8PZU4</accession>
<dbReference type="AlphaFoldDB" id="A0A7G8PZU4"/>
<dbReference type="Proteomes" id="UP000515873">
    <property type="component" value="Chromosome"/>
</dbReference>
<dbReference type="InterPro" id="IPR016169">
    <property type="entry name" value="FAD-bd_PCMH_sub2"/>
</dbReference>
<keyword evidence="6" id="KW-0732">Signal</keyword>
<dbReference type="PANTHER" id="PTHR42973:SF39">
    <property type="entry name" value="FAD-BINDING PCMH-TYPE DOMAIN-CONTAINING PROTEIN"/>
    <property type="match status" value="1"/>
</dbReference>
<dbReference type="RefSeq" id="WP_187055535.1">
    <property type="nucleotide sequence ID" value="NZ_CP060412.1"/>
</dbReference>
<dbReference type="GO" id="GO:0016491">
    <property type="term" value="F:oxidoreductase activity"/>
    <property type="evidence" value="ECO:0007669"/>
    <property type="project" value="UniProtKB-KW"/>
</dbReference>
<reference evidence="8 9" key="1">
    <citation type="submission" date="2020-08" db="EMBL/GenBank/DDBJ databases">
        <title>Dyella sp. G9 isolated from forest soil.</title>
        <authorList>
            <person name="Fu J."/>
            <person name="Qiu L."/>
        </authorList>
    </citation>
    <scope>NUCLEOTIDE SEQUENCE [LARGE SCALE GENOMIC DNA]</scope>
    <source>
        <strain evidence="8 9">G9</strain>
    </source>
</reference>
<dbReference type="GO" id="GO:0071949">
    <property type="term" value="F:FAD binding"/>
    <property type="evidence" value="ECO:0007669"/>
    <property type="project" value="InterPro"/>
</dbReference>
<evidence type="ECO:0000256" key="2">
    <source>
        <dbReference type="ARBA" id="ARBA00005466"/>
    </source>
</evidence>
<dbReference type="EMBL" id="CP060412">
    <property type="protein sequence ID" value="QNK00052.1"/>
    <property type="molecule type" value="Genomic_DNA"/>
</dbReference>
<comment type="similarity">
    <text evidence="2">Belongs to the oxygen-dependent FAD-linked oxidoreductase family.</text>
</comment>
<dbReference type="SUPFAM" id="SSF56176">
    <property type="entry name" value="FAD-binding/transporter-associated domain-like"/>
    <property type="match status" value="1"/>
</dbReference>